<keyword evidence="11" id="KW-0479">Metal-binding</keyword>
<dbReference type="PANTHER" id="PTHR10682">
    <property type="entry name" value="POLY A POLYMERASE"/>
    <property type="match status" value="1"/>
</dbReference>
<dbReference type="InterPro" id="IPR000719">
    <property type="entry name" value="Prot_kinase_dom"/>
</dbReference>
<evidence type="ECO:0000256" key="12">
    <source>
        <dbReference type="ARBA" id="ARBA00022729"/>
    </source>
</evidence>
<comment type="catalytic activity">
    <reaction evidence="21">
        <text>RNA(n) + ATP = RNA(n)-3'-adenine ribonucleotide + diphosphate</text>
        <dbReference type="Rhea" id="RHEA:11332"/>
        <dbReference type="Rhea" id="RHEA-COMP:14527"/>
        <dbReference type="Rhea" id="RHEA-COMP:17347"/>
        <dbReference type="ChEBI" id="CHEBI:30616"/>
        <dbReference type="ChEBI" id="CHEBI:33019"/>
        <dbReference type="ChEBI" id="CHEBI:140395"/>
        <dbReference type="ChEBI" id="CHEBI:173115"/>
        <dbReference type="EC" id="2.7.7.19"/>
    </reaction>
</comment>
<proteinExistence type="inferred from homology"/>
<dbReference type="PROSITE" id="PS50011">
    <property type="entry name" value="PROTEIN_KINASE_DOM"/>
    <property type="match status" value="1"/>
</dbReference>
<dbReference type="FunFam" id="1.10.510.10:FF:000590">
    <property type="entry name" value="PR5-like receptor kinase"/>
    <property type="match status" value="1"/>
</dbReference>
<evidence type="ECO:0000256" key="11">
    <source>
        <dbReference type="ARBA" id="ARBA00022723"/>
    </source>
</evidence>
<evidence type="ECO:0000313" key="26">
    <source>
        <dbReference type="Proteomes" id="UP000734854"/>
    </source>
</evidence>
<evidence type="ECO:0000256" key="16">
    <source>
        <dbReference type="ARBA" id="ARBA00022842"/>
    </source>
</evidence>
<dbReference type="Gene3D" id="3.30.460.10">
    <property type="entry name" value="Beta Polymerase, domain 2"/>
    <property type="match status" value="1"/>
</dbReference>
<dbReference type="CDD" id="cd05402">
    <property type="entry name" value="NT_PAP_TUTase"/>
    <property type="match status" value="1"/>
</dbReference>
<evidence type="ECO:0000256" key="14">
    <source>
        <dbReference type="ARBA" id="ARBA00022777"/>
    </source>
</evidence>
<dbReference type="SMART" id="SM00220">
    <property type="entry name" value="S_TKc"/>
    <property type="match status" value="1"/>
</dbReference>
<evidence type="ECO:0000256" key="21">
    <source>
        <dbReference type="ARBA" id="ARBA00048830"/>
    </source>
</evidence>
<evidence type="ECO:0000256" key="5">
    <source>
        <dbReference type="ARBA" id="ARBA00010912"/>
    </source>
</evidence>
<dbReference type="FunFam" id="1.10.1410.10:FF:000001">
    <property type="entry name" value="Putative poly(A) polymerase gamma"/>
    <property type="match status" value="1"/>
</dbReference>
<dbReference type="Gene3D" id="3.30.70.590">
    <property type="entry name" value="Poly(A) polymerase predicted RNA binding domain"/>
    <property type="match status" value="1"/>
</dbReference>
<keyword evidence="16" id="KW-0460">Magnesium</keyword>
<keyword evidence="13 22" id="KW-0547">Nucleotide-binding</keyword>
<evidence type="ECO:0000256" key="17">
    <source>
        <dbReference type="ARBA" id="ARBA00022989"/>
    </source>
</evidence>
<dbReference type="Gene3D" id="3.30.200.20">
    <property type="entry name" value="Phosphorylase Kinase, domain 1"/>
    <property type="match status" value="1"/>
</dbReference>
<keyword evidence="8" id="KW-0507">mRNA processing</keyword>
<accession>A0A8J5H0E7</accession>
<dbReference type="SUPFAM" id="SSF81301">
    <property type="entry name" value="Nucleotidyltransferase"/>
    <property type="match status" value="1"/>
</dbReference>
<dbReference type="GO" id="GO:0031123">
    <property type="term" value="P:RNA 3'-end processing"/>
    <property type="evidence" value="ECO:0007669"/>
    <property type="project" value="InterPro"/>
</dbReference>
<dbReference type="AlphaFoldDB" id="A0A8J5H0E7"/>
<dbReference type="InterPro" id="IPR043519">
    <property type="entry name" value="NT_sf"/>
</dbReference>
<dbReference type="SUPFAM" id="SSF81631">
    <property type="entry name" value="PAP/OAS1 substrate-binding domain"/>
    <property type="match status" value="1"/>
</dbReference>
<comment type="subcellular location">
    <subcellularLocation>
        <location evidence="4">Membrane</location>
        <topology evidence="4">Single-pass type I membrane protein</topology>
    </subcellularLocation>
    <subcellularLocation>
        <location evidence="3">Nucleus</location>
    </subcellularLocation>
</comment>
<keyword evidence="19" id="KW-0325">Glycoprotein</keyword>
<dbReference type="Gene3D" id="1.10.510.10">
    <property type="entry name" value="Transferase(Phosphotransferase) domain 1"/>
    <property type="match status" value="1"/>
</dbReference>
<evidence type="ECO:0000256" key="18">
    <source>
        <dbReference type="ARBA" id="ARBA00023136"/>
    </source>
</evidence>
<dbReference type="Pfam" id="PF04928">
    <property type="entry name" value="PAP_central"/>
    <property type="match status" value="1"/>
</dbReference>
<dbReference type="FunFam" id="3.30.200.20:FF:000178">
    <property type="entry name" value="serine/threonine-protein kinase PBS1-like"/>
    <property type="match status" value="1"/>
</dbReference>
<dbReference type="GO" id="GO:0030247">
    <property type="term" value="F:polysaccharide binding"/>
    <property type="evidence" value="ECO:0007669"/>
    <property type="project" value="InterPro"/>
</dbReference>
<evidence type="ECO:0000259" key="24">
    <source>
        <dbReference type="PROSITE" id="PS50011"/>
    </source>
</evidence>
<feature type="signal peptide" evidence="23">
    <location>
        <begin position="1"/>
        <end position="32"/>
    </location>
</feature>
<keyword evidence="15 22" id="KW-0067">ATP-binding</keyword>
<evidence type="ECO:0000256" key="15">
    <source>
        <dbReference type="ARBA" id="ARBA00022840"/>
    </source>
</evidence>
<organism evidence="25 26">
    <name type="scientific">Zingiber officinale</name>
    <name type="common">Ginger</name>
    <name type="synonym">Amomum zingiber</name>
    <dbReference type="NCBI Taxonomy" id="94328"/>
    <lineage>
        <taxon>Eukaryota</taxon>
        <taxon>Viridiplantae</taxon>
        <taxon>Streptophyta</taxon>
        <taxon>Embryophyta</taxon>
        <taxon>Tracheophyta</taxon>
        <taxon>Spermatophyta</taxon>
        <taxon>Magnoliopsida</taxon>
        <taxon>Liliopsida</taxon>
        <taxon>Zingiberales</taxon>
        <taxon>Zingiberaceae</taxon>
        <taxon>Zingiber</taxon>
    </lineage>
</organism>
<gene>
    <name evidence="25" type="ORF">ZIOFF_020563</name>
</gene>
<dbReference type="PANTHER" id="PTHR10682:SF10">
    <property type="entry name" value="POLYNUCLEOTIDE ADENYLYLTRANSFERASE"/>
    <property type="match status" value="1"/>
</dbReference>
<dbReference type="Pfam" id="PF04926">
    <property type="entry name" value="PAP_RNA-bind"/>
    <property type="match status" value="1"/>
</dbReference>
<dbReference type="InterPro" id="IPR017441">
    <property type="entry name" value="Protein_kinase_ATP_BS"/>
</dbReference>
<comment type="cofactor">
    <cofactor evidence="2">
        <name>Mg(2+)</name>
        <dbReference type="ChEBI" id="CHEBI:18420"/>
    </cofactor>
</comment>
<dbReference type="GO" id="GO:1990817">
    <property type="term" value="F:poly(A) RNA polymerase activity"/>
    <property type="evidence" value="ECO:0007669"/>
    <property type="project" value="UniProtKB-EC"/>
</dbReference>
<evidence type="ECO:0000256" key="20">
    <source>
        <dbReference type="ARBA" id="ARBA00023242"/>
    </source>
</evidence>
<dbReference type="Proteomes" id="UP000734854">
    <property type="component" value="Unassembled WGS sequence"/>
</dbReference>
<dbReference type="GO" id="GO:0004674">
    <property type="term" value="F:protein serine/threonine kinase activity"/>
    <property type="evidence" value="ECO:0007669"/>
    <property type="project" value="UniProtKB-KW"/>
</dbReference>
<dbReference type="InterPro" id="IPR007012">
    <property type="entry name" value="PolA_pol_cen_dom"/>
</dbReference>
<dbReference type="SUPFAM" id="SSF55003">
    <property type="entry name" value="PAP/Archaeal CCA-adding enzyme, C-terminal domain"/>
    <property type="match status" value="1"/>
</dbReference>
<evidence type="ECO:0000256" key="13">
    <source>
        <dbReference type="ARBA" id="ARBA00022741"/>
    </source>
</evidence>
<keyword evidence="17" id="KW-1133">Transmembrane helix</keyword>
<dbReference type="Gene3D" id="1.10.1410.10">
    <property type="match status" value="1"/>
</dbReference>
<keyword evidence="12 23" id="KW-0732">Signal</keyword>
<evidence type="ECO:0000256" key="2">
    <source>
        <dbReference type="ARBA" id="ARBA00001946"/>
    </source>
</evidence>
<dbReference type="InterPro" id="IPR011068">
    <property type="entry name" value="NuclTrfase_I-like_C"/>
</dbReference>
<dbReference type="Pfam" id="PF00069">
    <property type="entry name" value="Pkinase"/>
    <property type="match status" value="1"/>
</dbReference>
<dbReference type="GO" id="GO:0046872">
    <property type="term" value="F:metal ion binding"/>
    <property type="evidence" value="ECO:0007669"/>
    <property type="project" value="UniProtKB-KW"/>
</dbReference>
<dbReference type="PROSITE" id="PS00107">
    <property type="entry name" value="PROTEIN_KINASE_ATP"/>
    <property type="match status" value="1"/>
</dbReference>
<keyword evidence="20" id="KW-0539">Nucleus</keyword>
<keyword evidence="18" id="KW-0472">Membrane</keyword>
<evidence type="ECO:0000256" key="7">
    <source>
        <dbReference type="ARBA" id="ARBA00022527"/>
    </source>
</evidence>
<reference evidence="25 26" key="1">
    <citation type="submission" date="2020-08" db="EMBL/GenBank/DDBJ databases">
        <title>Plant Genome Project.</title>
        <authorList>
            <person name="Zhang R.-G."/>
        </authorList>
    </citation>
    <scope>NUCLEOTIDE SEQUENCE [LARGE SCALE GENOMIC DNA]</scope>
    <source>
        <tissue evidence="25">Rhizome</tissue>
    </source>
</reference>
<evidence type="ECO:0000256" key="22">
    <source>
        <dbReference type="PROSITE-ProRule" id="PRU10141"/>
    </source>
</evidence>
<feature type="domain" description="Protein kinase" evidence="24">
    <location>
        <begin position="366"/>
        <end position="648"/>
    </location>
</feature>
<dbReference type="InterPro" id="IPR011009">
    <property type="entry name" value="Kinase-like_dom_sf"/>
</dbReference>
<dbReference type="Pfam" id="PF20750">
    <property type="entry name" value="PAP_NTPase"/>
    <property type="match status" value="1"/>
</dbReference>
<evidence type="ECO:0000256" key="1">
    <source>
        <dbReference type="ARBA" id="ARBA00001936"/>
    </source>
</evidence>
<dbReference type="GO" id="GO:0005634">
    <property type="term" value="C:nucleus"/>
    <property type="evidence" value="ECO:0007669"/>
    <property type="project" value="UniProtKB-SubCell"/>
</dbReference>
<keyword evidence="9" id="KW-0808">Transferase</keyword>
<sequence>MNHKSPPLLLLVVVSSSFLFILFLGFCTSIEGSECVSSCGSITNISYPFRLPDDPSHCGMPQYELLCQHNRTLVNYSSQNFQVVSISYHNQTMRLLDPGLRINNCSSWPISLSSSVDRYDINYIPYPSTTVVSFVICQQPVNDDTSYLTTSPCTVDSTDEHHYVRLQDTSVPDYRRFCSYSYILVEEDSSIEVGASYLDIWSTALVLGFQVSWKAFQCPICEDAGGSCIYLESFYDYDDSDWCYNPCHSAFQSKHYNALKFFEIAGLVWAIRGAPGMLCLLSYLFYKLWKEYLKKNEKVQLFLEKYKNLWKEYLKRHEKIDLFLQKYKNLWKKYLKKNEKIELFLAKYKNLTPTRYSYSSIKKMTRGFKSKLGQGGFGTVYKGTLTNGHMVAVKMLGKSRDNNGEEFINEVATIGRVHHVNVVRLIGFCYEGSKRALVYDYMQNGSLDKYIYTKRQEQTTISALGLEKMYDIALGVARGIEYLHRGCEMQILHFDIKPHNILLDASFTPKISDFGLAKLYPAGKSAVSVSTPKGTFGFIAPELMYRSLGRISYKSDVYSFGRMILEIIGAINEPQVVAIEEQSSEFYFPAWLYDQVLKGEDIIIDVEIEEIESVLAKKLAIVGLWCIQIKPDDRPSMHKVVELLEGGLEDLALPPKPSLLFPSEIEMVEITETESSESSDMLEHSCSSDYMNDTPLDINPVFSSYTTTRLLVFAVILPGSFSPISLEFSAFSFDLSTGKTRSASPAIPIGEAEQGCEKQRHRGKFSSRGSLLFSSIIFLASKGYLSPMENSGVVKQTNGHLGVTEPITWSGPTEYDLIKTQELEKYIERVGLYESMEEAVSREEVLKKLEQIVKLWVKKVSRVKGFNEVSVQEANAKIFTFGSYRLGVHGPGEDINTLCVGPRQVTREEDFFTELHNMLYEMPEVTELHPFPDAYVPVMKFKLNGVSIYLLYAKLSLWVIPEDLDISHDSILQNVDEQSVRSLNQYRDTEQILRLVPNIQNFRTTLRCMRFWAKRRGVYSNVVGFLGGIDCALLVARICQLYPNALPSMLVSRFFRVYTQWRWPNPVMLCELQEGTLGLPMWDPRRNMRDRLHQMPIITPVYPCMNSSYNVSSSTLHVMMEEFQRGNQICEAMEASKADWDRLFEPYPFFEAYKNYLEIEMTAENDSDLRNWKGWVESRLCKLTLKIERHTFGMLQCHPCPRDFSDKSRPFHCCYFMGLQRKPGVAVEEGGQFDIRATVEEFKHSVSLYTLWKPGMEIRVSHVKRRNVPPFVFAGGV</sequence>
<keyword evidence="10" id="KW-0812">Transmembrane</keyword>
<name>A0A8J5H0E7_ZINOF</name>
<evidence type="ECO:0000256" key="8">
    <source>
        <dbReference type="ARBA" id="ARBA00022664"/>
    </source>
</evidence>
<evidence type="ECO:0000256" key="10">
    <source>
        <dbReference type="ARBA" id="ARBA00022692"/>
    </source>
</evidence>
<dbReference type="PROSITE" id="PS00108">
    <property type="entry name" value="PROTEIN_KINASE_ST"/>
    <property type="match status" value="1"/>
</dbReference>
<dbReference type="GO" id="GO:0003723">
    <property type="term" value="F:RNA binding"/>
    <property type="evidence" value="ECO:0007669"/>
    <property type="project" value="InterPro"/>
</dbReference>
<dbReference type="InterPro" id="IPR008271">
    <property type="entry name" value="Ser/Thr_kinase_AS"/>
</dbReference>
<feature type="binding site" evidence="22">
    <location>
        <position position="394"/>
    </location>
    <ligand>
        <name>ATP</name>
        <dbReference type="ChEBI" id="CHEBI:30616"/>
    </ligand>
</feature>
<dbReference type="InterPro" id="IPR048840">
    <property type="entry name" value="PolA_pol_NTPase"/>
</dbReference>
<dbReference type="Pfam" id="PF13947">
    <property type="entry name" value="GUB_WAK_bind"/>
    <property type="match status" value="1"/>
</dbReference>
<dbReference type="GO" id="GO:0016020">
    <property type="term" value="C:membrane"/>
    <property type="evidence" value="ECO:0007669"/>
    <property type="project" value="UniProtKB-SubCell"/>
</dbReference>
<evidence type="ECO:0000256" key="4">
    <source>
        <dbReference type="ARBA" id="ARBA00004479"/>
    </source>
</evidence>
<comment type="similarity">
    <text evidence="5">Belongs to the poly(A) polymerase family.</text>
</comment>
<evidence type="ECO:0000256" key="23">
    <source>
        <dbReference type="SAM" id="SignalP"/>
    </source>
</evidence>
<feature type="chain" id="PRO_5035283067" description="polynucleotide adenylyltransferase" evidence="23">
    <location>
        <begin position="33"/>
        <end position="1277"/>
    </location>
</feature>
<dbReference type="GO" id="GO:0006397">
    <property type="term" value="P:mRNA processing"/>
    <property type="evidence" value="ECO:0007669"/>
    <property type="project" value="UniProtKB-KW"/>
</dbReference>
<evidence type="ECO:0000256" key="6">
    <source>
        <dbReference type="ARBA" id="ARBA00012388"/>
    </source>
</evidence>
<dbReference type="FunFam" id="3.30.70.590:FF:000002">
    <property type="entry name" value="Nuclear poly(A) polymerase 4"/>
    <property type="match status" value="1"/>
</dbReference>
<comment type="cofactor">
    <cofactor evidence="1">
        <name>Mn(2+)</name>
        <dbReference type="ChEBI" id="CHEBI:29035"/>
    </cofactor>
</comment>
<keyword evidence="26" id="KW-1185">Reference proteome</keyword>
<evidence type="ECO:0000313" key="25">
    <source>
        <dbReference type="EMBL" id="KAG6517183.1"/>
    </source>
</evidence>
<dbReference type="InterPro" id="IPR025287">
    <property type="entry name" value="WAK_GUB"/>
</dbReference>
<dbReference type="EC" id="2.7.7.19" evidence="6"/>
<keyword evidence="7" id="KW-0723">Serine/threonine-protein kinase</keyword>
<dbReference type="InterPro" id="IPR007010">
    <property type="entry name" value="PolA_pol_RNA-bd_dom"/>
</dbReference>
<comment type="caution">
    <text evidence="25">The sequence shown here is derived from an EMBL/GenBank/DDBJ whole genome shotgun (WGS) entry which is preliminary data.</text>
</comment>
<dbReference type="FunFam" id="3.30.460.10:FF:000002">
    <property type="entry name" value="Poly(A) polymerase alpha, putative"/>
    <property type="match status" value="1"/>
</dbReference>
<dbReference type="GO" id="GO:0005524">
    <property type="term" value="F:ATP binding"/>
    <property type="evidence" value="ECO:0007669"/>
    <property type="project" value="UniProtKB-UniRule"/>
</dbReference>
<dbReference type="EMBL" id="JACMSC010000006">
    <property type="protein sequence ID" value="KAG6517183.1"/>
    <property type="molecule type" value="Genomic_DNA"/>
</dbReference>
<evidence type="ECO:0000256" key="9">
    <source>
        <dbReference type="ARBA" id="ARBA00022679"/>
    </source>
</evidence>
<keyword evidence="14" id="KW-0418">Kinase</keyword>
<dbReference type="SUPFAM" id="SSF56112">
    <property type="entry name" value="Protein kinase-like (PK-like)"/>
    <property type="match status" value="1"/>
</dbReference>
<protein>
    <recommendedName>
        <fullName evidence="6">polynucleotide adenylyltransferase</fullName>
        <ecNumber evidence="6">2.7.7.19</ecNumber>
    </recommendedName>
</protein>
<evidence type="ECO:0000256" key="3">
    <source>
        <dbReference type="ARBA" id="ARBA00004123"/>
    </source>
</evidence>
<evidence type="ECO:0000256" key="19">
    <source>
        <dbReference type="ARBA" id="ARBA00023180"/>
    </source>
</evidence>